<proteinExistence type="predicted"/>
<gene>
    <name evidence="4" type="ORF">EG028_08740</name>
</gene>
<dbReference type="GO" id="GO:0016491">
    <property type="term" value="F:oxidoreductase activity"/>
    <property type="evidence" value="ECO:0007669"/>
    <property type="project" value="UniProtKB-KW"/>
</dbReference>
<dbReference type="InterPro" id="IPR023753">
    <property type="entry name" value="FAD/NAD-binding_dom"/>
</dbReference>
<dbReference type="PRINTS" id="PR00469">
    <property type="entry name" value="PNDRDTASEII"/>
</dbReference>
<keyword evidence="1" id="KW-0285">Flavoprotein</keyword>
<dbReference type="PRINTS" id="PR00368">
    <property type="entry name" value="FADPNR"/>
</dbReference>
<dbReference type="Gene3D" id="3.50.50.60">
    <property type="entry name" value="FAD/NAD(P)-binding domain"/>
    <property type="match status" value="2"/>
</dbReference>
<sequence>MNTAYEVAIIGGSSAGLAAALTLGRFARRTIVFDNGAPRNKPAAHAHNFFTRDGEPPAELLRIAREQLKPYPSVELHSITVASAEKNNGGFLLTTATGEHIQVKKIIITTGVKDVLPPVTGMQQLWGEAVFHCPYCHGWEVKGEPVAIIANGDAAWHFAQIVSRLNKNITFLTNGPSILSIEQTEKLQRKGFSIIETPLASIQKENNGIRISFADGTSIQKTAAYYRGEALEFRNEIAKQLGCQLGETGAVIINPMHETTVPGVFAAGDVSHERLHQVSVAAAGGHTAAGSCNGQLCAEEFEAED</sequence>
<evidence type="ECO:0000313" key="5">
    <source>
        <dbReference type="Proteomes" id="UP000279089"/>
    </source>
</evidence>
<dbReference type="InterPro" id="IPR036188">
    <property type="entry name" value="FAD/NAD-bd_sf"/>
</dbReference>
<keyword evidence="2" id="KW-0560">Oxidoreductase</keyword>
<dbReference type="SUPFAM" id="SSF51905">
    <property type="entry name" value="FAD/NAD(P)-binding domain"/>
    <property type="match status" value="1"/>
</dbReference>
<protein>
    <submittedName>
        <fullName evidence="4">NAD(P)/FAD-dependent oxidoreductase</fullName>
    </submittedName>
</protein>
<name>A0A3N4MH93_9BACT</name>
<evidence type="ECO:0000259" key="3">
    <source>
        <dbReference type="Pfam" id="PF07992"/>
    </source>
</evidence>
<dbReference type="AlphaFoldDB" id="A0A3N4MH93"/>
<dbReference type="PANTHER" id="PTHR48105">
    <property type="entry name" value="THIOREDOXIN REDUCTASE 1-RELATED-RELATED"/>
    <property type="match status" value="1"/>
</dbReference>
<dbReference type="InterPro" id="IPR050097">
    <property type="entry name" value="Ferredoxin-NADP_redctase_2"/>
</dbReference>
<organism evidence="4 5">
    <name type="scientific">Chitinophaga barathri</name>
    <dbReference type="NCBI Taxonomy" id="1647451"/>
    <lineage>
        <taxon>Bacteria</taxon>
        <taxon>Pseudomonadati</taxon>
        <taxon>Bacteroidota</taxon>
        <taxon>Chitinophagia</taxon>
        <taxon>Chitinophagales</taxon>
        <taxon>Chitinophagaceae</taxon>
        <taxon>Chitinophaga</taxon>
    </lineage>
</organism>
<reference evidence="5" key="1">
    <citation type="submission" date="2018-11" db="EMBL/GenBank/DDBJ databases">
        <title>Chitinophaga lutea sp.nov., isolate from arsenic contaminated soil.</title>
        <authorList>
            <person name="Zong Y."/>
        </authorList>
    </citation>
    <scope>NUCLEOTIDE SEQUENCE [LARGE SCALE GENOMIC DNA]</scope>
    <source>
        <strain evidence="5">YLT18</strain>
    </source>
</reference>
<dbReference type="Pfam" id="PF07992">
    <property type="entry name" value="Pyr_redox_2"/>
    <property type="match status" value="1"/>
</dbReference>
<evidence type="ECO:0000256" key="1">
    <source>
        <dbReference type="ARBA" id="ARBA00022630"/>
    </source>
</evidence>
<keyword evidence="5" id="KW-1185">Reference proteome</keyword>
<dbReference type="Proteomes" id="UP000279089">
    <property type="component" value="Unassembled WGS sequence"/>
</dbReference>
<evidence type="ECO:0000313" key="4">
    <source>
        <dbReference type="EMBL" id="RPD41396.1"/>
    </source>
</evidence>
<dbReference type="RefSeq" id="WP_120516304.1">
    <property type="nucleotide sequence ID" value="NZ_QXZY01000005.1"/>
</dbReference>
<comment type="caution">
    <text evidence="4">The sequence shown here is derived from an EMBL/GenBank/DDBJ whole genome shotgun (WGS) entry which is preliminary data.</text>
</comment>
<dbReference type="OrthoDB" id="9806179at2"/>
<dbReference type="EMBL" id="RMBX01000004">
    <property type="protein sequence ID" value="RPD41396.1"/>
    <property type="molecule type" value="Genomic_DNA"/>
</dbReference>
<evidence type="ECO:0000256" key="2">
    <source>
        <dbReference type="ARBA" id="ARBA00023002"/>
    </source>
</evidence>
<feature type="domain" description="FAD/NAD(P)-binding" evidence="3">
    <location>
        <begin position="5"/>
        <end position="285"/>
    </location>
</feature>
<accession>A0A3N4MH93</accession>